<dbReference type="SUPFAM" id="SSF144232">
    <property type="entry name" value="HIT/MYND zinc finger-like"/>
    <property type="match status" value="1"/>
</dbReference>
<comment type="caution">
    <text evidence="3">The sequence shown here is derived from an EMBL/GenBank/DDBJ whole genome shotgun (WGS) entry which is preliminary data.</text>
</comment>
<keyword evidence="1" id="KW-0862">Zinc</keyword>
<keyword evidence="1" id="KW-0479">Metal-binding</keyword>
<dbReference type="EMBL" id="CAJMWT010007370">
    <property type="protein sequence ID" value="CAE6524878.1"/>
    <property type="molecule type" value="Genomic_DNA"/>
</dbReference>
<dbReference type="GO" id="GO:0008270">
    <property type="term" value="F:zinc ion binding"/>
    <property type="evidence" value="ECO:0007669"/>
    <property type="project" value="UniProtKB-UniRule"/>
</dbReference>
<dbReference type="PANTHER" id="PTHR15555:SF0">
    <property type="entry name" value="ZINC FINGER HIT DOMAIN-CONTAINING PROTEIN 2"/>
    <property type="match status" value="1"/>
</dbReference>
<dbReference type="PANTHER" id="PTHR15555">
    <property type="entry name" value="ZINC FINGER HIT DOMAIN CONTAINING PROTEIN 2 PROTEIN FON -RELATED"/>
    <property type="match status" value="1"/>
</dbReference>
<dbReference type="InterPro" id="IPR039646">
    <property type="entry name" value="ZNHIT2"/>
</dbReference>
<evidence type="ECO:0000259" key="2">
    <source>
        <dbReference type="PROSITE" id="PS51083"/>
    </source>
</evidence>
<protein>
    <recommendedName>
        <fullName evidence="2">HIT-type domain-containing protein</fullName>
    </recommendedName>
</protein>
<proteinExistence type="predicted"/>
<dbReference type="CDD" id="cd23024">
    <property type="entry name" value="zf-HIT_ZNHIT2-3"/>
    <property type="match status" value="1"/>
</dbReference>
<feature type="domain" description="HIT-type" evidence="2">
    <location>
        <begin position="22"/>
        <end position="55"/>
    </location>
</feature>
<dbReference type="PROSITE" id="PS51083">
    <property type="entry name" value="ZF_HIT"/>
    <property type="match status" value="1"/>
</dbReference>
<accession>A0A8H3DIC5</accession>
<evidence type="ECO:0000313" key="4">
    <source>
        <dbReference type="Proteomes" id="UP000663843"/>
    </source>
</evidence>
<dbReference type="Proteomes" id="UP000663843">
    <property type="component" value="Unassembled WGS sequence"/>
</dbReference>
<evidence type="ECO:0000313" key="3">
    <source>
        <dbReference type="EMBL" id="CAE6524878.1"/>
    </source>
</evidence>
<gene>
    <name evidence="3" type="ORF">RDB_LOCUS170421</name>
</gene>
<dbReference type="AlphaFoldDB" id="A0A8H3DIC5"/>
<dbReference type="Gene3D" id="3.30.60.190">
    <property type="match status" value="1"/>
</dbReference>
<reference evidence="3" key="1">
    <citation type="submission" date="2021-01" db="EMBL/GenBank/DDBJ databases">
        <authorList>
            <person name="Kaushik A."/>
        </authorList>
    </citation>
    <scope>NUCLEOTIDE SEQUENCE</scope>
    <source>
        <strain evidence="3">AG2-2IIIB</strain>
    </source>
</reference>
<evidence type="ECO:0000256" key="1">
    <source>
        <dbReference type="PROSITE-ProRule" id="PRU00453"/>
    </source>
</evidence>
<organism evidence="3 4">
    <name type="scientific">Rhizoctonia solani</name>
    <dbReference type="NCBI Taxonomy" id="456999"/>
    <lineage>
        <taxon>Eukaryota</taxon>
        <taxon>Fungi</taxon>
        <taxon>Dikarya</taxon>
        <taxon>Basidiomycota</taxon>
        <taxon>Agaricomycotina</taxon>
        <taxon>Agaricomycetes</taxon>
        <taxon>Cantharellales</taxon>
        <taxon>Ceratobasidiaceae</taxon>
        <taxon>Rhizoctonia</taxon>
    </lineage>
</organism>
<sequence>MPRVFDLKTRVEHVQTGSSNPCGICHRQFAKYTCPTCNLQYCSLVCYRAEPHSTCTETFYKSALTEEIQSQPTRSMEEKRQMLEVLKRFEEESLEEGEDDDEDDLALRLEGIDLDKIDHDTLWSLLSEEEKQKFTRMLMDPTSEDSQKLLGTSKLLQDHEDPWWTLDDPSPDVLPIIKQVPSNMLAGKFNHLLLFNVFHLSLTYAYTIRTFAVSPLSTQPSDELEEIREFMLPLSPFLRDKKSTTMFTSVDSVITDWASRLPELPRPKLLKLLTEDATRVFRVRPVVVAEEDTESQTSIHDYCMRFLSDVHALFDGLKKHAHVAHKLMFYLAFLANLPSAASRELLIAVEVWQAKHPGDERDTSPIGIPRSQALIEEI</sequence>
<name>A0A8H3DIC5_9AGAM</name>
<dbReference type="Pfam" id="PF04438">
    <property type="entry name" value="zf-HIT"/>
    <property type="match status" value="1"/>
</dbReference>
<dbReference type="InterPro" id="IPR007529">
    <property type="entry name" value="Znf_HIT"/>
</dbReference>
<keyword evidence="1" id="KW-0863">Zinc-finger</keyword>